<gene>
    <name evidence="2" type="ORF">R5R35_013707</name>
</gene>
<accession>A0AAN9WA43</accession>
<keyword evidence="1" id="KW-0472">Membrane</keyword>
<dbReference type="Pfam" id="PF04113">
    <property type="entry name" value="Gpi16"/>
    <property type="match status" value="2"/>
</dbReference>
<proteinExistence type="predicted"/>
<feature type="transmembrane region" description="Helical" evidence="1">
    <location>
        <begin position="526"/>
        <end position="545"/>
    </location>
</feature>
<reference evidence="2 3" key="1">
    <citation type="submission" date="2024-03" db="EMBL/GenBank/DDBJ databases">
        <title>The genome assembly and annotation of the cricket Gryllus longicercus Weissman &amp; Gray.</title>
        <authorList>
            <person name="Szrajer S."/>
            <person name="Gray D."/>
            <person name="Ylla G."/>
        </authorList>
    </citation>
    <scope>NUCLEOTIDE SEQUENCE [LARGE SCALE GENOMIC DNA]</scope>
    <source>
        <strain evidence="2">DAG 2021-001</strain>
        <tissue evidence="2">Whole body minus gut</tissue>
    </source>
</reference>
<dbReference type="PANTHER" id="PTHR12959:SF11">
    <property type="entry name" value="GPI TRANSAMIDASE COMPONENT PIG-T"/>
    <property type="match status" value="1"/>
</dbReference>
<sequence length="583" mass="66062">MVYSKNDWNKLLKMVCFILVPFWILNVGQCLVQKDRFDEELLLKPLPSGHVYAYFQFTTVWDAPSGPQMFQHCHLFPRALGEVAGRHNVQELHVTLTEGLWRYEYWGFPVSDAAPGAELWTWFRNDTKDVDNIWKKLTGALSGLLCASLNFIGTPNSLSPEYSFRPTGVVKNSNLNSSFVRYATLPREIVCTENLTPWKKLLPCDSKKGFASLLNAGHIHNTNYHSLGLHIRPVCKDAKCTEVSIELRQTVSLVYDMMILGFQNQDWSLRKLFGLGLSGPCPLATSSFIYVDVTSNETGTPYQLQPEPTEVITSIRGGYESKFKVYNIQKMSFTHMLNIVATYSTPKVYAVNVPPVLYASRYIVGYGQERGGIVTKIHNNHWKHLDIIYLENIPWFLPIYLHTLRVVAGGKEITPILKKYVPGKERSRPYSLEVLLRIPARSVTEIYIEFDYVFLKWQEYPPDANHGFYIGSAIISAYLPVGKNYMGLPQAGPTIYSSFNASREGFLLQLRTESLIITLPTPDFSMPYNVICLACTVVALAFGPLHNITTKRLCMKDGNSCNGLLIRLKSMLFKGRKPQAQAH</sequence>
<protein>
    <recommendedName>
        <fullName evidence="4">GPI transamidase component PIG-T</fullName>
    </recommendedName>
</protein>
<keyword evidence="3" id="KW-1185">Reference proteome</keyword>
<dbReference type="EMBL" id="JAZDUA010000066">
    <property type="protein sequence ID" value="KAK7869913.1"/>
    <property type="molecule type" value="Genomic_DNA"/>
</dbReference>
<evidence type="ECO:0008006" key="4">
    <source>
        <dbReference type="Google" id="ProtNLM"/>
    </source>
</evidence>
<comment type="caution">
    <text evidence="2">The sequence shown here is derived from an EMBL/GenBank/DDBJ whole genome shotgun (WGS) entry which is preliminary data.</text>
</comment>
<dbReference type="AlphaFoldDB" id="A0AAN9WA43"/>
<evidence type="ECO:0000313" key="3">
    <source>
        <dbReference type="Proteomes" id="UP001378592"/>
    </source>
</evidence>
<keyword evidence="1" id="KW-0812">Transmembrane</keyword>
<organism evidence="2 3">
    <name type="scientific">Gryllus longicercus</name>
    <dbReference type="NCBI Taxonomy" id="2509291"/>
    <lineage>
        <taxon>Eukaryota</taxon>
        <taxon>Metazoa</taxon>
        <taxon>Ecdysozoa</taxon>
        <taxon>Arthropoda</taxon>
        <taxon>Hexapoda</taxon>
        <taxon>Insecta</taxon>
        <taxon>Pterygota</taxon>
        <taxon>Neoptera</taxon>
        <taxon>Polyneoptera</taxon>
        <taxon>Orthoptera</taxon>
        <taxon>Ensifera</taxon>
        <taxon>Gryllidea</taxon>
        <taxon>Grylloidea</taxon>
        <taxon>Gryllidae</taxon>
        <taxon>Gryllinae</taxon>
        <taxon>Gryllus</taxon>
    </lineage>
</organism>
<dbReference type="Proteomes" id="UP001378592">
    <property type="component" value="Unassembled WGS sequence"/>
</dbReference>
<dbReference type="InterPro" id="IPR007245">
    <property type="entry name" value="PIG-T"/>
</dbReference>
<dbReference type="GO" id="GO:0042765">
    <property type="term" value="C:GPI-anchor transamidase complex"/>
    <property type="evidence" value="ECO:0007669"/>
    <property type="project" value="InterPro"/>
</dbReference>
<evidence type="ECO:0000256" key="1">
    <source>
        <dbReference type="SAM" id="Phobius"/>
    </source>
</evidence>
<evidence type="ECO:0000313" key="2">
    <source>
        <dbReference type="EMBL" id="KAK7869913.1"/>
    </source>
</evidence>
<dbReference type="PANTHER" id="PTHR12959">
    <property type="entry name" value="GPI TRANSAMIDASE COMPONENT PIG-T-RELATED"/>
    <property type="match status" value="1"/>
</dbReference>
<dbReference type="GO" id="GO:0016255">
    <property type="term" value="P:attachment of GPI anchor to protein"/>
    <property type="evidence" value="ECO:0007669"/>
    <property type="project" value="InterPro"/>
</dbReference>
<keyword evidence="1" id="KW-1133">Transmembrane helix</keyword>
<name>A0AAN9WA43_9ORTH</name>